<protein>
    <recommendedName>
        <fullName evidence="2">CsbD family protein</fullName>
    </recommendedName>
</protein>
<sequence>MMTIAQHFEQKGKLEGKLEVARRSLADGASRGQVKNWTGLSDEDLDRLEVKEEQAG</sequence>
<accession>A0AAU7Q5E1</accession>
<proteinExistence type="predicted"/>
<reference evidence="1" key="1">
    <citation type="submission" date="2024-06" db="EMBL/GenBank/DDBJ databases">
        <authorList>
            <person name="Coelho C."/>
            <person name="Bento M."/>
            <person name="Garcia E."/>
            <person name="Camelo A."/>
            <person name="Brandao I."/>
            <person name="Espirito Santo C."/>
            <person name="Trovao J."/>
            <person name="Verissimo A."/>
            <person name="Costa J."/>
            <person name="Tiago I."/>
        </authorList>
    </citation>
    <scope>NUCLEOTIDE SEQUENCE</scope>
    <source>
        <strain evidence="1">KWT182</strain>
    </source>
</reference>
<dbReference type="AlphaFoldDB" id="A0AAU7Q5E1"/>
<evidence type="ECO:0000313" key="1">
    <source>
        <dbReference type="EMBL" id="XBS68203.1"/>
    </source>
</evidence>
<dbReference type="EMBL" id="CP157947">
    <property type="protein sequence ID" value="XBS68203.1"/>
    <property type="molecule type" value="Genomic_DNA"/>
</dbReference>
<name>A0AAU7Q5E1_9GAMM</name>
<gene>
    <name evidence="1" type="ORF">ABK905_15445</name>
</gene>
<evidence type="ECO:0008006" key="2">
    <source>
        <dbReference type="Google" id="ProtNLM"/>
    </source>
</evidence>
<organism evidence="1">
    <name type="scientific">Acerihabitans sp. KWT182</name>
    <dbReference type="NCBI Taxonomy" id="3157919"/>
    <lineage>
        <taxon>Bacteria</taxon>
        <taxon>Pseudomonadati</taxon>
        <taxon>Pseudomonadota</taxon>
        <taxon>Gammaproteobacteria</taxon>
        <taxon>Enterobacterales</taxon>
        <taxon>Pectobacteriaceae</taxon>
        <taxon>Acerihabitans</taxon>
    </lineage>
</organism>